<dbReference type="AlphaFoldDB" id="A0A0G4IZ02"/>
<accession>A0A0G4IZ02</accession>
<dbReference type="OrthoDB" id="39890at2759"/>
<reference evidence="2 4" key="2">
    <citation type="submission" date="2018-03" db="EMBL/GenBank/DDBJ databases">
        <authorList>
            <person name="Fogelqvist J."/>
        </authorList>
    </citation>
    <scope>NUCLEOTIDE SEQUENCE [LARGE SCALE GENOMIC DNA]</scope>
</reference>
<name>A0A0G4IZ02_PLABS</name>
<proteinExistence type="predicted"/>
<evidence type="ECO:0000313" key="2">
    <source>
        <dbReference type="EMBL" id="SPQ95116.1"/>
    </source>
</evidence>
<evidence type="ECO:0000313" key="3">
    <source>
        <dbReference type="Proteomes" id="UP000039324"/>
    </source>
</evidence>
<keyword evidence="2" id="KW-0496">Mitochondrion</keyword>
<dbReference type="EMBL" id="OVEO01000003">
    <property type="protein sequence ID" value="SPQ95116.1"/>
    <property type="molecule type" value="Genomic_DNA"/>
</dbReference>
<gene>
    <name evidence="1" type="ORF">PBRA_008073</name>
    <name evidence="2" type="ORF">PLBR_LOCUS2331</name>
</gene>
<evidence type="ECO:0000313" key="1">
    <source>
        <dbReference type="EMBL" id="CEP00339.1"/>
    </source>
</evidence>
<organism evidence="1 3">
    <name type="scientific">Plasmodiophora brassicae</name>
    <name type="common">Clubroot disease agent</name>
    <dbReference type="NCBI Taxonomy" id="37360"/>
    <lineage>
        <taxon>Eukaryota</taxon>
        <taxon>Sar</taxon>
        <taxon>Rhizaria</taxon>
        <taxon>Endomyxa</taxon>
        <taxon>Phytomyxea</taxon>
        <taxon>Plasmodiophorida</taxon>
        <taxon>Plasmodiophoridae</taxon>
        <taxon>Plasmodiophora</taxon>
    </lineage>
</organism>
<reference evidence="1 3" key="1">
    <citation type="submission" date="2015-02" db="EMBL/GenBank/DDBJ databases">
        <authorList>
            <person name="Chooi Y.-H."/>
        </authorList>
    </citation>
    <scope>NUCLEOTIDE SEQUENCE [LARGE SCALE GENOMIC DNA]</scope>
    <source>
        <strain evidence="1">E3</strain>
    </source>
</reference>
<dbReference type="Proteomes" id="UP000290189">
    <property type="component" value="Unassembled WGS sequence"/>
</dbReference>
<dbReference type="Proteomes" id="UP000039324">
    <property type="component" value="Unassembled WGS sequence"/>
</dbReference>
<sequence length="94" mass="10618">MSSRDEVHDEDAASFARHKEMFDEVVKKYELHTEEMSGRIADFLTQPRSDGSTSITADGFAAEFDMTPGDAFVFLSWINVGVQYKTKFMSSLPQ</sequence>
<protein>
    <submittedName>
        <fullName evidence="1">Uncharacterized protein</fullName>
    </submittedName>
</protein>
<keyword evidence="3" id="KW-1185">Reference proteome</keyword>
<geneLocation type="mitochondrion" evidence="2"/>
<dbReference type="OMA" id="ARHKEMF"/>
<evidence type="ECO:0000313" key="4">
    <source>
        <dbReference type="Proteomes" id="UP000290189"/>
    </source>
</evidence>
<dbReference type="EMBL" id="CDSF01000100">
    <property type="protein sequence ID" value="CEP00339.1"/>
    <property type="molecule type" value="Genomic_DNA"/>
</dbReference>